<reference evidence="8" key="2">
    <citation type="submission" date="2020-08" db="EMBL/GenBank/DDBJ databases">
        <title>Plant Genome Project.</title>
        <authorList>
            <person name="Zhang R.-G."/>
        </authorList>
    </citation>
    <scope>NUCLEOTIDE SEQUENCE</scope>
    <source>
        <strain evidence="8">Huo1</strain>
        <tissue evidence="8">Leaf</tissue>
    </source>
</reference>
<dbReference type="InterPro" id="IPR004827">
    <property type="entry name" value="bZIP"/>
</dbReference>
<dbReference type="PANTHER" id="PTHR45764:SF34">
    <property type="entry name" value="BZIP TRANSCRIPTION FACTOR 53"/>
    <property type="match status" value="1"/>
</dbReference>
<proteinExistence type="predicted"/>
<dbReference type="GO" id="GO:0005634">
    <property type="term" value="C:nucleus"/>
    <property type="evidence" value="ECO:0007669"/>
    <property type="project" value="UniProtKB-SubCell"/>
</dbReference>
<dbReference type="CDD" id="cd14702">
    <property type="entry name" value="bZIP_plant_GBF1"/>
    <property type="match status" value="1"/>
</dbReference>
<keyword evidence="3" id="KW-0238">DNA-binding</keyword>
<dbReference type="Proteomes" id="UP000298416">
    <property type="component" value="Unassembled WGS sequence"/>
</dbReference>
<reference evidence="8" key="1">
    <citation type="submission" date="2018-01" db="EMBL/GenBank/DDBJ databases">
        <authorList>
            <person name="Mao J.F."/>
        </authorList>
    </citation>
    <scope>NUCLEOTIDE SEQUENCE</scope>
    <source>
        <strain evidence="8">Huo1</strain>
        <tissue evidence="8">Leaf</tissue>
    </source>
</reference>
<dbReference type="InterPro" id="IPR045314">
    <property type="entry name" value="bZIP_plant_GBF1"/>
</dbReference>
<feature type="region of interest" description="Disordered" evidence="6">
    <location>
        <begin position="1"/>
        <end position="38"/>
    </location>
</feature>
<name>A0A8X8YFU2_SALSN</name>
<evidence type="ECO:0000256" key="4">
    <source>
        <dbReference type="ARBA" id="ARBA00023163"/>
    </source>
</evidence>
<dbReference type="AlphaFoldDB" id="A0A8X8YFU2"/>
<dbReference type="SMART" id="SM00338">
    <property type="entry name" value="BRLZ"/>
    <property type="match status" value="1"/>
</dbReference>
<evidence type="ECO:0000256" key="1">
    <source>
        <dbReference type="ARBA" id="ARBA00004123"/>
    </source>
</evidence>
<evidence type="ECO:0000256" key="5">
    <source>
        <dbReference type="ARBA" id="ARBA00023242"/>
    </source>
</evidence>
<evidence type="ECO:0000313" key="9">
    <source>
        <dbReference type="Proteomes" id="UP000298416"/>
    </source>
</evidence>
<dbReference type="InterPro" id="IPR046347">
    <property type="entry name" value="bZIP_sf"/>
</dbReference>
<dbReference type="Gene3D" id="1.20.5.170">
    <property type="match status" value="1"/>
</dbReference>
<keyword evidence="5" id="KW-0539">Nucleus</keyword>
<evidence type="ECO:0000256" key="3">
    <source>
        <dbReference type="ARBA" id="ARBA00023125"/>
    </source>
</evidence>
<dbReference type="PROSITE" id="PS00036">
    <property type="entry name" value="BZIP_BASIC"/>
    <property type="match status" value="1"/>
</dbReference>
<keyword evidence="4" id="KW-0804">Transcription</keyword>
<gene>
    <name evidence="8" type="ORF">SASPL_107260</name>
</gene>
<dbReference type="GO" id="GO:0000976">
    <property type="term" value="F:transcription cis-regulatory region binding"/>
    <property type="evidence" value="ECO:0007669"/>
    <property type="project" value="TreeGrafter"/>
</dbReference>
<dbReference type="SUPFAM" id="SSF57959">
    <property type="entry name" value="Leucine zipper domain"/>
    <property type="match status" value="1"/>
</dbReference>
<dbReference type="PROSITE" id="PS50217">
    <property type="entry name" value="BZIP"/>
    <property type="match status" value="1"/>
</dbReference>
<dbReference type="FunFam" id="1.20.5.170:FF:000020">
    <property type="entry name" value="BZIP transcription factor"/>
    <property type="match status" value="1"/>
</dbReference>
<dbReference type="Pfam" id="PF00170">
    <property type="entry name" value="bZIP_1"/>
    <property type="match status" value="1"/>
</dbReference>
<feature type="domain" description="BZIP" evidence="7">
    <location>
        <begin position="15"/>
        <end position="62"/>
    </location>
</feature>
<comment type="subcellular location">
    <subcellularLocation>
        <location evidence="1">Nucleus</location>
    </subcellularLocation>
</comment>
<comment type="caution">
    <text evidence="8">The sequence shown here is derived from an EMBL/GenBank/DDBJ whole genome shotgun (WGS) entry which is preliminary data.</text>
</comment>
<sequence>MASKKLPTIPGSDCDERKRKRKLSNRESARRSRMKKQQRLDELIGEEGRIKEENKKLSQMIDATTNLHLDVASNNNVLRARISELTDRLRSLNCVLQIASEVSGLVIDIPDIPDTLLEPWQLPCPIQSTPASVDMIILAVVLQWIGFLLPVPSMTGCRTQLLHFVPCSLALSTDRVLRASLLCMLDTLLDLSRQLVRDGCCWPDVYSAGGAPPPWGGW</sequence>
<keyword evidence="9" id="KW-1185">Reference proteome</keyword>
<protein>
    <recommendedName>
        <fullName evidence="7">BZIP domain-containing protein</fullName>
    </recommendedName>
</protein>
<dbReference type="EMBL" id="PNBA02000003">
    <property type="protein sequence ID" value="KAG6429215.1"/>
    <property type="molecule type" value="Genomic_DNA"/>
</dbReference>
<organism evidence="8">
    <name type="scientific">Salvia splendens</name>
    <name type="common">Scarlet sage</name>
    <dbReference type="NCBI Taxonomy" id="180675"/>
    <lineage>
        <taxon>Eukaryota</taxon>
        <taxon>Viridiplantae</taxon>
        <taxon>Streptophyta</taxon>
        <taxon>Embryophyta</taxon>
        <taxon>Tracheophyta</taxon>
        <taxon>Spermatophyta</taxon>
        <taxon>Magnoliopsida</taxon>
        <taxon>eudicotyledons</taxon>
        <taxon>Gunneridae</taxon>
        <taxon>Pentapetalae</taxon>
        <taxon>asterids</taxon>
        <taxon>lamiids</taxon>
        <taxon>Lamiales</taxon>
        <taxon>Lamiaceae</taxon>
        <taxon>Nepetoideae</taxon>
        <taxon>Mentheae</taxon>
        <taxon>Salviinae</taxon>
        <taxon>Salvia</taxon>
        <taxon>Salvia subgen. Calosphace</taxon>
        <taxon>core Calosphace</taxon>
    </lineage>
</organism>
<accession>A0A8X8YFU2</accession>
<dbReference type="GO" id="GO:0045893">
    <property type="term" value="P:positive regulation of DNA-templated transcription"/>
    <property type="evidence" value="ECO:0007669"/>
    <property type="project" value="TreeGrafter"/>
</dbReference>
<evidence type="ECO:0000256" key="6">
    <source>
        <dbReference type="SAM" id="MobiDB-lite"/>
    </source>
</evidence>
<keyword evidence="2" id="KW-0805">Transcription regulation</keyword>
<evidence type="ECO:0000256" key="2">
    <source>
        <dbReference type="ARBA" id="ARBA00023015"/>
    </source>
</evidence>
<evidence type="ECO:0000259" key="7">
    <source>
        <dbReference type="PROSITE" id="PS50217"/>
    </source>
</evidence>
<dbReference type="GO" id="GO:0003700">
    <property type="term" value="F:DNA-binding transcription factor activity"/>
    <property type="evidence" value="ECO:0007669"/>
    <property type="project" value="InterPro"/>
</dbReference>
<evidence type="ECO:0000313" key="8">
    <source>
        <dbReference type="EMBL" id="KAG6429215.1"/>
    </source>
</evidence>
<dbReference type="GO" id="GO:0046982">
    <property type="term" value="F:protein heterodimerization activity"/>
    <property type="evidence" value="ECO:0007669"/>
    <property type="project" value="UniProtKB-ARBA"/>
</dbReference>
<dbReference type="PANTHER" id="PTHR45764">
    <property type="entry name" value="BZIP TRANSCRIPTION FACTOR 44"/>
    <property type="match status" value="1"/>
</dbReference>